<comment type="caution">
    <text evidence="3">The sequence shown here is derived from an EMBL/GenBank/DDBJ whole genome shotgun (WGS) entry which is preliminary data.</text>
</comment>
<proteinExistence type="predicted"/>
<accession>A0AAV5RE81</accession>
<evidence type="ECO:0000256" key="1">
    <source>
        <dbReference type="SAM" id="MobiDB-lite"/>
    </source>
</evidence>
<evidence type="ECO:0000313" key="3">
    <source>
        <dbReference type="EMBL" id="GMM49869.1"/>
    </source>
</evidence>
<dbReference type="Pfam" id="PF06991">
    <property type="entry name" value="MFAP1"/>
    <property type="match status" value="1"/>
</dbReference>
<evidence type="ECO:0000313" key="4">
    <source>
        <dbReference type="Proteomes" id="UP001362899"/>
    </source>
</evidence>
<reference evidence="3 4" key="1">
    <citation type="journal article" date="2023" name="Elife">
        <title>Identification of key yeast species and microbe-microbe interactions impacting larval growth of Drosophila in the wild.</title>
        <authorList>
            <person name="Mure A."/>
            <person name="Sugiura Y."/>
            <person name="Maeda R."/>
            <person name="Honda K."/>
            <person name="Sakurai N."/>
            <person name="Takahashi Y."/>
            <person name="Watada M."/>
            <person name="Katoh T."/>
            <person name="Gotoh A."/>
            <person name="Gotoh Y."/>
            <person name="Taniguchi I."/>
            <person name="Nakamura K."/>
            <person name="Hayashi T."/>
            <person name="Katayama T."/>
            <person name="Uemura T."/>
            <person name="Hattori Y."/>
        </authorList>
    </citation>
    <scope>NUCLEOTIDE SEQUENCE [LARGE SCALE GENOMIC DNA]</scope>
    <source>
        <strain evidence="3 4">SB-73</strain>
    </source>
</reference>
<gene>
    <name evidence="3" type="ORF">DASB73_008270</name>
</gene>
<organism evidence="3 4">
    <name type="scientific">Starmerella bacillaris</name>
    <name type="common">Yeast</name>
    <name type="synonym">Candida zemplinina</name>
    <dbReference type="NCBI Taxonomy" id="1247836"/>
    <lineage>
        <taxon>Eukaryota</taxon>
        <taxon>Fungi</taxon>
        <taxon>Dikarya</taxon>
        <taxon>Ascomycota</taxon>
        <taxon>Saccharomycotina</taxon>
        <taxon>Dipodascomycetes</taxon>
        <taxon>Dipodascales</taxon>
        <taxon>Trichomonascaceae</taxon>
        <taxon>Starmerella</taxon>
    </lineage>
</organism>
<dbReference type="InterPro" id="IPR009730">
    <property type="entry name" value="MFAP1_C"/>
</dbReference>
<keyword evidence="4" id="KW-1185">Reference proteome</keyword>
<dbReference type="Proteomes" id="UP001362899">
    <property type="component" value="Unassembled WGS sequence"/>
</dbReference>
<feature type="region of interest" description="Disordered" evidence="1">
    <location>
        <begin position="1"/>
        <end position="31"/>
    </location>
</feature>
<sequence length="91" mass="10122">MSDSSSESSDSDNNSQPIAFKRRQVTTHEPKKIKISNTDVVLGMVEQAEKSAAVFDDVVDDTDGLDPAAEHAAWVERETYRLNRDINIQEA</sequence>
<dbReference type="EMBL" id="BTGC01000003">
    <property type="protein sequence ID" value="GMM49869.1"/>
    <property type="molecule type" value="Genomic_DNA"/>
</dbReference>
<feature type="domain" description="Micro-fibrillar-associated protein 1 C-terminal" evidence="2">
    <location>
        <begin position="44"/>
        <end position="89"/>
    </location>
</feature>
<evidence type="ECO:0000259" key="2">
    <source>
        <dbReference type="Pfam" id="PF06991"/>
    </source>
</evidence>
<name>A0AAV5RE81_STABA</name>
<dbReference type="AlphaFoldDB" id="A0AAV5RE81"/>
<protein>
    <recommendedName>
        <fullName evidence="2">Micro-fibrillar-associated protein 1 C-terminal domain-containing protein</fullName>
    </recommendedName>
</protein>
<feature type="compositionally biased region" description="Low complexity" evidence="1">
    <location>
        <begin position="1"/>
        <end position="15"/>
    </location>
</feature>